<protein>
    <submittedName>
        <fullName evidence="1">Uncharacterized protein</fullName>
    </submittedName>
</protein>
<comment type="caution">
    <text evidence="1">The sequence shown here is derived from an EMBL/GenBank/DDBJ whole genome shotgun (WGS) entry which is preliminary data.</text>
</comment>
<evidence type="ECO:0000313" key="1">
    <source>
        <dbReference type="EMBL" id="KKN45014.1"/>
    </source>
</evidence>
<gene>
    <name evidence="1" type="ORF">LCGC14_0687260</name>
</gene>
<name>A0A0F9QRB1_9ZZZZ</name>
<proteinExistence type="predicted"/>
<organism evidence="1">
    <name type="scientific">marine sediment metagenome</name>
    <dbReference type="NCBI Taxonomy" id="412755"/>
    <lineage>
        <taxon>unclassified sequences</taxon>
        <taxon>metagenomes</taxon>
        <taxon>ecological metagenomes</taxon>
    </lineage>
</organism>
<dbReference type="AlphaFoldDB" id="A0A0F9QRB1"/>
<sequence>MAKIPGKQVSLDTAAFQYLLDGDIDDAQLLAQVVDSLGANHEPMGFPNVTDTTIGWDNSTKIFTLAKVGASFSIWIHGREHVFTADETIDISGSVAEGLWYFYYASDGVLTASQALWSLSQTAPVALLYWDATNSQALIFADERHGLTMPWATHGYLHDTVRTLYASGLGLAGDVTGNGNVAAHAQVAIDDGVLFDEDLLISIADGTTARFEQPLTPIAQLPVFWLLGATPVWRSQVADDFPVKQGTNRIQYNLFSAGSWSAVDAPSNGNYVAVWVFGSNNYSDPVFVVLGQHVDNKLSDAQQNNTLEGLSLASLPIDEMKPLYRLIFQTSAVYGNTPHARLRDIADYRIVQGVPGVWVSTSHNSIAGRSVYPAHPFSAIELDVEEHTEGVGAPHLLVDDDRHKVMTNEGSTAENYHTLPTATEGLSFTFVCQDVDGIRITAATGDTIRVGDYVSVAAGAIRSVRVGASIELVAINATEWVAVDTVGAWQVEVSGGVFTYATRSFDIEFTFQNSGAVLNTGAQDAAYTECGVDAVIESVYCYGGQLNGDIGSIVVDLWADEYANYPPTVADTICAAAKPTIAAAVKSEDTTLAGWTKELARGDGVLPNIDSVTDLVWAKVVLRCKER</sequence>
<dbReference type="EMBL" id="LAZR01001416">
    <property type="protein sequence ID" value="KKN45014.1"/>
    <property type="molecule type" value="Genomic_DNA"/>
</dbReference>
<reference evidence="1" key="1">
    <citation type="journal article" date="2015" name="Nature">
        <title>Complex archaea that bridge the gap between prokaryotes and eukaryotes.</title>
        <authorList>
            <person name="Spang A."/>
            <person name="Saw J.H."/>
            <person name="Jorgensen S.L."/>
            <person name="Zaremba-Niedzwiedzka K."/>
            <person name="Martijn J."/>
            <person name="Lind A.E."/>
            <person name="van Eijk R."/>
            <person name="Schleper C."/>
            <person name="Guy L."/>
            <person name="Ettema T.J."/>
        </authorList>
    </citation>
    <scope>NUCLEOTIDE SEQUENCE</scope>
</reference>
<accession>A0A0F9QRB1</accession>